<dbReference type="GO" id="GO:0008168">
    <property type="term" value="F:methyltransferase activity"/>
    <property type="evidence" value="ECO:0007669"/>
    <property type="project" value="UniProtKB-KW"/>
</dbReference>
<dbReference type="Proteomes" id="UP001596549">
    <property type="component" value="Unassembled WGS sequence"/>
</dbReference>
<dbReference type="InterPro" id="IPR029063">
    <property type="entry name" value="SAM-dependent_MTases_sf"/>
</dbReference>
<comment type="caution">
    <text evidence="1">The sequence shown here is derived from an EMBL/GenBank/DDBJ whole genome shotgun (WGS) entry which is preliminary data.</text>
</comment>
<keyword evidence="2" id="KW-1185">Reference proteome</keyword>
<gene>
    <name evidence="1" type="ORF">ACFQPF_16805</name>
</gene>
<dbReference type="EMBL" id="JBHTCP010000051">
    <property type="protein sequence ID" value="MFC7373301.1"/>
    <property type="molecule type" value="Genomic_DNA"/>
</dbReference>
<dbReference type="PANTHER" id="PTHR35276:SF1">
    <property type="entry name" value="TRNA (MNM(5)S(2)U34)-METHYLTRANSFERASE, CHLOROPLASTIC"/>
    <property type="match status" value="1"/>
</dbReference>
<reference evidence="2" key="1">
    <citation type="journal article" date="2019" name="Int. J. Syst. Evol. Microbiol.">
        <title>The Global Catalogue of Microorganisms (GCM) 10K type strain sequencing project: providing services to taxonomists for standard genome sequencing and annotation.</title>
        <authorList>
            <consortium name="The Broad Institute Genomics Platform"/>
            <consortium name="The Broad Institute Genome Sequencing Center for Infectious Disease"/>
            <person name="Wu L."/>
            <person name="Ma J."/>
        </authorList>
    </citation>
    <scope>NUCLEOTIDE SEQUENCE [LARGE SCALE GENOMIC DNA]</scope>
    <source>
        <strain evidence="2">NBRC 106396</strain>
    </source>
</reference>
<dbReference type="Gene3D" id="3.40.50.150">
    <property type="entry name" value="Vaccinia Virus protein VP39"/>
    <property type="match status" value="1"/>
</dbReference>
<protein>
    <submittedName>
        <fullName evidence="1">Class I SAM-dependent methyltransferase</fullName>
    </submittedName>
</protein>
<proteinExistence type="predicted"/>
<dbReference type="SUPFAM" id="SSF53335">
    <property type="entry name" value="S-adenosyl-L-methionine-dependent methyltransferases"/>
    <property type="match status" value="1"/>
</dbReference>
<keyword evidence="1" id="KW-0489">Methyltransferase</keyword>
<dbReference type="RefSeq" id="WP_379751092.1">
    <property type="nucleotide sequence ID" value="NZ_JBHTCP010000051.1"/>
</dbReference>
<organism evidence="1 2">
    <name type="scientific">Fictibacillus iocasae</name>
    <dbReference type="NCBI Taxonomy" id="2715437"/>
    <lineage>
        <taxon>Bacteria</taxon>
        <taxon>Bacillati</taxon>
        <taxon>Bacillota</taxon>
        <taxon>Bacilli</taxon>
        <taxon>Bacillales</taxon>
        <taxon>Fictibacillaceae</taxon>
        <taxon>Fictibacillus</taxon>
    </lineage>
</organism>
<dbReference type="GO" id="GO:0032259">
    <property type="term" value="P:methylation"/>
    <property type="evidence" value="ECO:0007669"/>
    <property type="project" value="UniProtKB-KW"/>
</dbReference>
<evidence type="ECO:0000313" key="2">
    <source>
        <dbReference type="Proteomes" id="UP001596549"/>
    </source>
</evidence>
<name>A0ABW2NUR4_9BACL</name>
<dbReference type="InterPro" id="IPR010719">
    <property type="entry name" value="MnmM_MeTrfase"/>
</dbReference>
<sequence length="190" mass="20546">MNVSGILPFARELLAKAAGDGDIIIDATCGNGHDTLFLSNLVGAKGHVYAFDVQAKAIENAARRLAEHGTHENVTFFHCSHSELGNRIPSDLTGQLAGAVFNLGYLPGGDKEITTAGHSTIEAITQLLALMRNGGIIVLVIYHGHEEGKVEKEEVMSFVSSLDQKQAHVLQYQFINQKNSPPFIVAIEKR</sequence>
<keyword evidence="1" id="KW-0808">Transferase</keyword>
<dbReference type="PANTHER" id="PTHR35276">
    <property type="entry name" value="S-ADENOSYL-L-METHIONINE-DEPENDENT METHYLTRANSFERASES SUPERFAMILY PROTEIN"/>
    <property type="match status" value="1"/>
</dbReference>
<evidence type="ECO:0000313" key="1">
    <source>
        <dbReference type="EMBL" id="MFC7373301.1"/>
    </source>
</evidence>
<accession>A0ABW2NUR4</accession>
<dbReference type="Pfam" id="PF06962">
    <property type="entry name" value="rRNA_methylase"/>
    <property type="match status" value="1"/>
</dbReference>
<dbReference type="CDD" id="cd02440">
    <property type="entry name" value="AdoMet_MTases"/>
    <property type="match status" value="1"/>
</dbReference>